<evidence type="ECO:0000256" key="2">
    <source>
        <dbReference type="ARBA" id="ARBA00022857"/>
    </source>
</evidence>
<dbReference type="AlphaFoldDB" id="A0A6J6BTX3"/>
<dbReference type="EMBL" id="CAEZUQ010000067">
    <property type="protein sequence ID" value="CAB4608802.1"/>
    <property type="molecule type" value="Genomic_DNA"/>
</dbReference>
<comment type="similarity">
    <text evidence="1">Belongs to the NAD(P)-dependent epimerase/dehydratase family. Fucose synthase subfamily.</text>
</comment>
<keyword evidence="3" id="KW-0560">Oxidoreductase</keyword>
<proteinExistence type="inferred from homology"/>
<evidence type="ECO:0000313" key="6">
    <source>
        <dbReference type="EMBL" id="CAB4541759.1"/>
    </source>
</evidence>
<evidence type="ECO:0000313" key="7">
    <source>
        <dbReference type="EMBL" id="CAB4608802.1"/>
    </source>
</evidence>
<dbReference type="InterPro" id="IPR001509">
    <property type="entry name" value="Epimerase_deHydtase"/>
</dbReference>
<dbReference type="EMBL" id="CAEZSJ010000093">
    <property type="protein sequence ID" value="CAB4541759.1"/>
    <property type="molecule type" value="Genomic_DNA"/>
</dbReference>
<dbReference type="PANTHER" id="PTHR43238:SF1">
    <property type="entry name" value="GDP-L-FUCOSE SYNTHASE"/>
    <property type="match status" value="1"/>
</dbReference>
<dbReference type="SUPFAM" id="SSF51735">
    <property type="entry name" value="NAD(P)-binding Rossmann-fold domains"/>
    <property type="match status" value="1"/>
</dbReference>
<evidence type="ECO:0000259" key="5">
    <source>
        <dbReference type="Pfam" id="PF01370"/>
    </source>
</evidence>
<dbReference type="CDD" id="cd05239">
    <property type="entry name" value="GDP_FS_SDR_e"/>
    <property type="match status" value="1"/>
</dbReference>
<dbReference type="HAMAP" id="MF_00956">
    <property type="entry name" value="GDP_fucose_synth"/>
    <property type="match status" value="1"/>
</dbReference>
<accession>A0A6J6BTX3</accession>
<keyword evidence="4" id="KW-0413">Isomerase</keyword>
<dbReference type="GO" id="GO:0050577">
    <property type="term" value="F:GDP-L-fucose synthase activity"/>
    <property type="evidence" value="ECO:0007669"/>
    <property type="project" value="TreeGrafter"/>
</dbReference>
<evidence type="ECO:0000256" key="4">
    <source>
        <dbReference type="ARBA" id="ARBA00023235"/>
    </source>
</evidence>
<reference evidence="6" key="1">
    <citation type="submission" date="2020-05" db="EMBL/GenBank/DDBJ databases">
        <authorList>
            <person name="Chiriac C."/>
            <person name="Salcher M."/>
            <person name="Ghai R."/>
            <person name="Kavagutti S V."/>
        </authorList>
    </citation>
    <scope>NUCLEOTIDE SEQUENCE</scope>
</reference>
<organism evidence="6">
    <name type="scientific">freshwater metagenome</name>
    <dbReference type="NCBI Taxonomy" id="449393"/>
    <lineage>
        <taxon>unclassified sequences</taxon>
        <taxon>metagenomes</taxon>
        <taxon>ecological metagenomes</taxon>
    </lineage>
</organism>
<feature type="domain" description="NAD-dependent epimerase/dehydratase" evidence="5">
    <location>
        <begin position="7"/>
        <end position="238"/>
    </location>
</feature>
<gene>
    <name evidence="6" type="ORF">UFOPK1425_00595</name>
    <name evidence="7" type="ORF">UFOPK1842_00656</name>
</gene>
<evidence type="ECO:0000256" key="3">
    <source>
        <dbReference type="ARBA" id="ARBA00023002"/>
    </source>
</evidence>
<evidence type="ECO:0000256" key="1">
    <source>
        <dbReference type="ARBA" id="ARBA00005959"/>
    </source>
</evidence>
<name>A0A6J6BTX3_9ZZZZ</name>
<sequence>MDKNSRIYIAGHRGMVGSAIWSHLNDLGFHQLIGWSHEELDLTDREKTLEAIMQANPDVVIIAAARVGGIGANSRLPVEFLNDNIRIQLNILEAAHKINVKKLLYLGSSCIYPKFAQQPIKEEELLNGALEETNIGYAIAKISGVINLKSYRSEYGHRWISAMPTNLYGPNDSYDLETSHVLPALIRKFHDAKVEGSEVVTLWGDGSPLREFLHVDDLAKACVFLLDNYDSDSHINVGFGKEISIKELASIISRIVGFVGTIEWDTSRPNGTPRKLMDSSKINSLGWKPEIELEVGIADTYEEFKSSLNS</sequence>
<dbReference type="InterPro" id="IPR028614">
    <property type="entry name" value="GDP_fucose/colitose_synth"/>
</dbReference>
<dbReference type="Pfam" id="PF01370">
    <property type="entry name" value="Epimerase"/>
    <property type="match status" value="1"/>
</dbReference>
<keyword evidence="2" id="KW-0521">NADP</keyword>
<dbReference type="Gene3D" id="3.90.25.10">
    <property type="entry name" value="UDP-galactose 4-epimerase, domain 1"/>
    <property type="match status" value="1"/>
</dbReference>
<protein>
    <submittedName>
        <fullName evidence="6">Unannotated protein</fullName>
    </submittedName>
</protein>
<dbReference type="GO" id="GO:0016853">
    <property type="term" value="F:isomerase activity"/>
    <property type="evidence" value="ECO:0007669"/>
    <property type="project" value="UniProtKB-KW"/>
</dbReference>
<dbReference type="PANTHER" id="PTHR43238">
    <property type="entry name" value="GDP-L-FUCOSE SYNTHASE"/>
    <property type="match status" value="1"/>
</dbReference>
<dbReference type="InterPro" id="IPR036291">
    <property type="entry name" value="NAD(P)-bd_dom_sf"/>
</dbReference>
<dbReference type="Gene3D" id="3.40.50.720">
    <property type="entry name" value="NAD(P)-binding Rossmann-like Domain"/>
    <property type="match status" value="1"/>
</dbReference>